<protein>
    <recommendedName>
        <fullName evidence="1">Lantibiotic dehydratase N-terminal domain-containing protein</fullName>
    </recommendedName>
</protein>
<evidence type="ECO:0000313" key="2">
    <source>
        <dbReference type="EMBL" id="REC79004.1"/>
    </source>
</evidence>
<accession>A0ABX9IRE0</accession>
<feature type="domain" description="Lantibiotic dehydratase N-terminal" evidence="1">
    <location>
        <begin position="41"/>
        <end position="214"/>
    </location>
</feature>
<proteinExistence type="predicted"/>
<reference evidence="2 3" key="1">
    <citation type="journal article" date="2010" name="Syst. Appl. Microbiol.">
        <title>Four new species of Chryseobacterium from the rhizosphere of coastal sand dune plants, Chryseobacterium elymi sp. nov., Chryseobacterium hagamense sp. nov., Chryseobacterium lathyri sp. nov. and Chryseobacterium rhizosphaerae sp. nov.</title>
        <authorList>
            <person name="Cho S.H."/>
            <person name="Lee K.S."/>
            <person name="Shin D.S."/>
            <person name="Han J.H."/>
            <person name="Park K.S."/>
            <person name="Lee C.H."/>
            <person name="Park K.H."/>
            <person name="Kim S.B."/>
        </authorList>
    </citation>
    <scope>NUCLEOTIDE SEQUENCE [LARGE SCALE GENOMIC DNA]</scope>
    <source>
        <strain evidence="2 3">KCTC 22548</strain>
    </source>
</reference>
<feature type="non-terminal residue" evidence="2">
    <location>
        <position position="218"/>
    </location>
</feature>
<dbReference type="Pfam" id="PF04738">
    <property type="entry name" value="Lant_dehydr_N"/>
    <property type="match status" value="1"/>
</dbReference>
<dbReference type="Proteomes" id="UP000256491">
    <property type="component" value="Unassembled WGS sequence"/>
</dbReference>
<gene>
    <name evidence="2" type="ORF">DRF57_01635</name>
</gene>
<sequence length="218" mass="25947">MNKNPYVCLNRFILRFPVYSSDKVLNYNHGNNFLFELFSNDSFFRNAICIASYELYRFLQIELKKEHIDNDTRLKLNISLYKYYSRMCTRSTPFGLFSGVMAGEILYKNQFQIDLATVRISQQFDNSFLYKIVKKEFELKGENILLFLNNTMKRYGNKYRYIEESVNKSSDKKTFSVSETKYNRILNQIFNLTKNGITKDTLIEKIRVSFRAVSYTHL</sequence>
<dbReference type="EMBL" id="QNUF01000001">
    <property type="protein sequence ID" value="REC79004.1"/>
    <property type="molecule type" value="Genomic_DNA"/>
</dbReference>
<dbReference type="InterPro" id="IPR006827">
    <property type="entry name" value="Lant_deHydtase_N"/>
</dbReference>
<organism evidence="2 3">
    <name type="scientific">Chryseobacterium rhizosphaerae</name>
    <dbReference type="NCBI Taxonomy" id="395937"/>
    <lineage>
        <taxon>Bacteria</taxon>
        <taxon>Pseudomonadati</taxon>
        <taxon>Bacteroidota</taxon>
        <taxon>Flavobacteriia</taxon>
        <taxon>Flavobacteriales</taxon>
        <taxon>Weeksellaceae</taxon>
        <taxon>Chryseobacterium group</taxon>
        <taxon>Chryseobacterium</taxon>
    </lineage>
</organism>
<name>A0ABX9IRE0_9FLAO</name>
<evidence type="ECO:0000313" key="3">
    <source>
        <dbReference type="Proteomes" id="UP000256491"/>
    </source>
</evidence>
<dbReference type="RefSeq" id="WP_185145887.1">
    <property type="nucleotide sequence ID" value="NZ_QNUF01000001.1"/>
</dbReference>
<comment type="caution">
    <text evidence="2">The sequence shown here is derived from an EMBL/GenBank/DDBJ whole genome shotgun (WGS) entry which is preliminary data.</text>
</comment>
<keyword evidence="3" id="KW-1185">Reference proteome</keyword>
<evidence type="ECO:0000259" key="1">
    <source>
        <dbReference type="Pfam" id="PF04738"/>
    </source>
</evidence>